<keyword evidence="4" id="KW-1185">Reference proteome</keyword>
<dbReference type="SUPFAM" id="SSF109604">
    <property type="entry name" value="HD-domain/PDEase-like"/>
    <property type="match status" value="1"/>
</dbReference>
<comment type="caution">
    <text evidence="3">The sequence shown here is derived from an EMBL/GenBank/DDBJ whole genome shotgun (WGS) entry which is preliminary data.</text>
</comment>
<dbReference type="Gene3D" id="1.10.3210.10">
    <property type="entry name" value="Hypothetical protein af1432"/>
    <property type="match status" value="1"/>
</dbReference>
<evidence type="ECO:0000313" key="4">
    <source>
        <dbReference type="Proteomes" id="UP000290649"/>
    </source>
</evidence>
<dbReference type="InterPro" id="IPR035919">
    <property type="entry name" value="EAL_sf"/>
</dbReference>
<name>A0A4Q0VXW5_9BACI</name>
<dbReference type="EMBL" id="QOUX01000023">
    <property type="protein sequence ID" value="RXJ02608.1"/>
    <property type="molecule type" value="Genomic_DNA"/>
</dbReference>
<dbReference type="PROSITE" id="PS50883">
    <property type="entry name" value="EAL"/>
    <property type="match status" value="1"/>
</dbReference>
<organism evidence="3 4">
    <name type="scientific">Anaerobacillus alkaliphilus</name>
    <dbReference type="NCBI Taxonomy" id="1548597"/>
    <lineage>
        <taxon>Bacteria</taxon>
        <taxon>Bacillati</taxon>
        <taxon>Bacillota</taxon>
        <taxon>Bacilli</taxon>
        <taxon>Bacillales</taxon>
        <taxon>Bacillaceae</taxon>
        <taxon>Anaerobacillus</taxon>
    </lineage>
</organism>
<evidence type="ECO:0000313" key="3">
    <source>
        <dbReference type="EMBL" id="RXJ02608.1"/>
    </source>
</evidence>
<dbReference type="InterPro" id="IPR013976">
    <property type="entry name" value="HDOD"/>
</dbReference>
<dbReference type="InterPro" id="IPR001633">
    <property type="entry name" value="EAL_dom"/>
</dbReference>
<dbReference type="PROSITE" id="PS51833">
    <property type="entry name" value="HDOD"/>
    <property type="match status" value="1"/>
</dbReference>
<protein>
    <submittedName>
        <fullName evidence="3">EAL domain-containing protein</fullName>
    </submittedName>
</protein>
<dbReference type="PANTHER" id="PTHR33525:SF4">
    <property type="entry name" value="CYCLIC DI-GMP PHOSPHODIESTERASE CDGJ"/>
    <property type="match status" value="1"/>
</dbReference>
<dbReference type="RefSeq" id="WP_129077451.1">
    <property type="nucleotide sequence ID" value="NZ_QOUX01000023.1"/>
</dbReference>
<dbReference type="AlphaFoldDB" id="A0A4Q0VXW5"/>
<dbReference type="Proteomes" id="UP000290649">
    <property type="component" value="Unassembled WGS sequence"/>
</dbReference>
<dbReference type="SUPFAM" id="SSF141868">
    <property type="entry name" value="EAL domain-like"/>
    <property type="match status" value="1"/>
</dbReference>
<sequence length="400" mass="45605">MDIFVARQPILTKEEEIIGYELLYRNSRQNSFTEIDGDVATTDLLVNSFLGIGNEKLSKGKKLFINFTRNLLLKRVPSLFSPEKIIIEILEDVEGDEEVIEAVSEFKALGYTIALDDFLLKDLNKNLLPYADIIKVDFLSTSKKQREAIEKIAKFYNATLLAEKIETRADFEAALHEGYTYFQGYFFSKPVIVSAADIPFTSFGYLRILNELNEVEPDIDKITSFIEYDLSLSFKILKFVNTTSTVKITSIKQAIMILGLNELFRWLTIISLKEQQPKTAVAEEILLQSLIRGKFAELFGMKHLGLQRKAECFMVGMFSLLDTILQRPMEKILETLPLSEAVKNALVKDESELAIILDITEAVEQANWEKLNSFGFLATELSSCYETALNWTNDIFEELK</sequence>
<dbReference type="OrthoDB" id="9804751at2"/>
<dbReference type="Pfam" id="PF00563">
    <property type="entry name" value="EAL"/>
    <property type="match status" value="1"/>
</dbReference>
<gene>
    <name evidence="3" type="ORF">DS745_06465</name>
</gene>
<proteinExistence type="predicted"/>
<accession>A0A4Q0VXW5</accession>
<dbReference type="PANTHER" id="PTHR33525">
    <property type="match status" value="1"/>
</dbReference>
<dbReference type="Pfam" id="PF08668">
    <property type="entry name" value="HDOD"/>
    <property type="match status" value="1"/>
</dbReference>
<reference evidence="3 4" key="1">
    <citation type="journal article" date="2019" name="Int. J. Syst. Evol. Microbiol.">
        <title>Anaerobacillus alkaliphilus sp. nov., a novel alkaliphilic and moderately halophilic bacterium.</title>
        <authorList>
            <person name="Borsodi A.K."/>
            <person name="Aszalos J.M."/>
            <person name="Bihari P."/>
            <person name="Nagy I."/>
            <person name="Schumann P."/>
            <person name="Sproer C."/>
            <person name="Kovacs A.L."/>
            <person name="Boka K."/>
            <person name="Dobosy P."/>
            <person name="Ovari M."/>
            <person name="Szili-Kovacs T."/>
            <person name="Toth E."/>
        </authorList>
    </citation>
    <scope>NUCLEOTIDE SEQUENCE [LARGE SCALE GENOMIC DNA]</scope>
    <source>
        <strain evidence="3 4">B16-10</strain>
    </source>
</reference>
<evidence type="ECO:0000259" key="2">
    <source>
        <dbReference type="PROSITE" id="PS51833"/>
    </source>
</evidence>
<dbReference type="InterPro" id="IPR052340">
    <property type="entry name" value="RNase_Y/CdgJ"/>
</dbReference>
<dbReference type="Gene3D" id="3.20.20.450">
    <property type="entry name" value="EAL domain"/>
    <property type="match status" value="1"/>
</dbReference>
<dbReference type="InterPro" id="IPR014408">
    <property type="entry name" value="dGMP_Pdiesterase_EAL/HD-GYP"/>
</dbReference>
<feature type="domain" description="EAL" evidence="1">
    <location>
        <begin position="1"/>
        <end position="204"/>
    </location>
</feature>
<dbReference type="PIRSF" id="PIRSF003180">
    <property type="entry name" value="DiGMPpdiest_YuxH"/>
    <property type="match status" value="1"/>
</dbReference>
<evidence type="ECO:0000259" key="1">
    <source>
        <dbReference type="PROSITE" id="PS50883"/>
    </source>
</evidence>
<feature type="domain" description="HDOD" evidence="2">
    <location>
        <begin position="198"/>
        <end position="384"/>
    </location>
</feature>
<dbReference type="SMART" id="SM00052">
    <property type="entry name" value="EAL"/>
    <property type="match status" value="1"/>
</dbReference>